<dbReference type="InterPro" id="IPR000873">
    <property type="entry name" value="AMP-dep_synth/lig_dom"/>
</dbReference>
<dbReference type="GO" id="GO:0044550">
    <property type="term" value="P:secondary metabolite biosynthetic process"/>
    <property type="evidence" value="ECO:0007669"/>
    <property type="project" value="TreeGrafter"/>
</dbReference>
<dbReference type="Pfam" id="PF00501">
    <property type="entry name" value="AMP-binding"/>
    <property type="match status" value="1"/>
</dbReference>
<dbReference type="GO" id="GO:0043041">
    <property type="term" value="P:amino acid activation for nonribosomal peptide biosynthetic process"/>
    <property type="evidence" value="ECO:0007669"/>
    <property type="project" value="TreeGrafter"/>
</dbReference>
<dbReference type="SUPFAM" id="SSF56801">
    <property type="entry name" value="Acetyl-CoA synthetase-like"/>
    <property type="match status" value="1"/>
</dbReference>
<dbReference type="GO" id="GO:0031177">
    <property type="term" value="F:phosphopantetheine binding"/>
    <property type="evidence" value="ECO:0007669"/>
    <property type="project" value="TreeGrafter"/>
</dbReference>
<sequence>VEISHGALCAFLDAMRQEPGCAAGDRLLAVTTVSFDIAVLELFLPLLSGATTVIAQAHETLDAKVLAGLMERHAVTLMQGTPATWQLLLDAGWQGTPTLTKILCGGEALPRELADRLLAVGAPVWNLYGPTETTVWSTVWQVEPDVEDVLIGSPIAGTQVYVLDENLSPVPLGFPGELCVGGAGVARGYHNDPEQTRLRFADNPFHPGTLYRG</sequence>
<organism evidence="2">
    <name type="scientific">Streptomyces sp. M-20</name>
    <dbReference type="NCBI Taxonomy" id="592697"/>
    <lineage>
        <taxon>Bacteria</taxon>
        <taxon>Bacillati</taxon>
        <taxon>Actinomycetota</taxon>
        <taxon>Actinomycetes</taxon>
        <taxon>Kitasatosporales</taxon>
        <taxon>Streptomycetaceae</taxon>
        <taxon>Streptomyces</taxon>
    </lineage>
</organism>
<dbReference type="GO" id="GO:0005737">
    <property type="term" value="C:cytoplasm"/>
    <property type="evidence" value="ECO:0007669"/>
    <property type="project" value="TreeGrafter"/>
</dbReference>
<feature type="domain" description="AMP-dependent synthetase/ligase" evidence="1">
    <location>
        <begin position="1"/>
        <end position="190"/>
    </location>
</feature>
<dbReference type="AlphaFoldDB" id="B9VX69"/>
<dbReference type="PANTHER" id="PTHR45527">
    <property type="entry name" value="NONRIBOSOMAL PEPTIDE SYNTHETASE"/>
    <property type="match status" value="1"/>
</dbReference>
<dbReference type="EMBL" id="FJ615257">
    <property type="protein sequence ID" value="ACM45802.1"/>
    <property type="molecule type" value="Genomic_DNA"/>
</dbReference>
<dbReference type="PANTHER" id="PTHR45527:SF1">
    <property type="entry name" value="FATTY ACID SYNTHASE"/>
    <property type="match status" value="1"/>
</dbReference>
<evidence type="ECO:0000259" key="1">
    <source>
        <dbReference type="Pfam" id="PF00501"/>
    </source>
</evidence>
<feature type="non-terminal residue" evidence="2">
    <location>
        <position position="1"/>
    </location>
</feature>
<dbReference type="Gene3D" id="3.40.50.980">
    <property type="match status" value="1"/>
</dbReference>
<protein>
    <submittedName>
        <fullName evidence="2">Nrps</fullName>
    </submittedName>
</protein>
<proteinExistence type="predicted"/>
<dbReference type="Gene3D" id="2.30.38.10">
    <property type="entry name" value="Luciferase, Domain 3"/>
    <property type="match status" value="1"/>
</dbReference>
<accession>B9VX69</accession>
<feature type="non-terminal residue" evidence="2">
    <location>
        <position position="213"/>
    </location>
</feature>
<reference evidence="2" key="1">
    <citation type="submission" date="2009-01" db="EMBL/GenBank/DDBJ databases">
        <title>High diversity of endophytic actinobacteria isolated from medicinal plant Maytenus austroyunnanensis.</title>
        <authorList>
            <person name="Qin S."/>
        </authorList>
    </citation>
    <scope>NUCLEOTIDE SEQUENCE</scope>
</reference>
<name>B9VX69_9ACTN</name>
<evidence type="ECO:0000313" key="2">
    <source>
        <dbReference type="EMBL" id="ACM45802.1"/>
    </source>
</evidence>